<evidence type="ECO:0000256" key="2">
    <source>
        <dbReference type="SAM" id="MobiDB-lite"/>
    </source>
</evidence>
<dbReference type="EMBL" id="SWLB01000007">
    <property type="protein sequence ID" value="KAF3336494.1"/>
    <property type="molecule type" value="Genomic_DNA"/>
</dbReference>
<keyword evidence="1" id="KW-0863">Zinc-finger</keyword>
<comment type="caution">
    <text evidence="4">The sequence shown here is derived from an EMBL/GenBank/DDBJ whole genome shotgun (WGS) entry which is preliminary data.</text>
</comment>
<dbReference type="PROSITE" id="PS50158">
    <property type="entry name" value="ZF_CCHC"/>
    <property type="match status" value="1"/>
</dbReference>
<dbReference type="Pfam" id="PF00098">
    <property type="entry name" value="zf-CCHC"/>
    <property type="match status" value="1"/>
</dbReference>
<dbReference type="InterPro" id="IPR036875">
    <property type="entry name" value="Znf_CCHC_sf"/>
</dbReference>
<evidence type="ECO:0000313" key="5">
    <source>
        <dbReference type="Proteomes" id="UP000623129"/>
    </source>
</evidence>
<keyword evidence="1" id="KW-0479">Metal-binding</keyword>
<protein>
    <submittedName>
        <fullName evidence="4">Zinc knuckle</fullName>
    </submittedName>
</protein>
<evidence type="ECO:0000259" key="3">
    <source>
        <dbReference type="PROSITE" id="PS50158"/>
    </source>
</evidence>
<feature type="compositionally biased region" description="Pro residues" evidence="2">
    <location>
        <begin position="192"/>
        <end position="202"/>
    </location>
</feature>
<reference evidence="4" key="1">
    <citation type="submission" date="2020-01" db="EMBL/GenBank/DDBJ databases">
        <title>Genome sequence of Kobresia littledalei, the first chromosome-level genome in the family Cyperaceae.</title>
        <authorList>
            <person name="Qu G."/>
        </authorList>
    </citation>
    <scope>NUCLEOTIDE SEQUENCE</scope>
    <source>
        <strain evidence="4">C.B.Clarke</strain>
        <tissue evidence="4">Leaf</tissue>
    </source>
</reference>
<dbReference type="Gene3D" id="4.10.60.10">
    <property type="entry name" value="Zinc finger, CCHC-type"/>
    <property type="match status" value="1"/>
</dbReference>
<dbReference type="Proteomes" id="UP000623129">
    <property type="component" value="Unassembled WGS sequence"/>
</dbReference>
<dbReference type="GO" id="GO:0008270">
    <property type="term" value="F:zinc ion binding"/>
    <property type="evidence" value="ECO:0007669"/>
    <property type="project" value="UniProtKB-KW"/>
</dbReference>
<feature type="region of interest" description="Disordered" evidence="2">
    <location>
        <begin position="438"/>
        <end position="509"/>
    </location>
</feature>
<dbReference type="InterPro" id="IPR001878">
    <property type="entry name" value="Znf_CCHC"/>
</dbReference>
<proteinExistence type="predicted"/>
<dbReference type="AlphaFoldDB" id="A0A833VXC8"/>
<feature type="region of interest" description="Disordered" evidence="2">
    <location>
        <begin position="190"/>
        <end position="213"/>
    </location>
</feature>
<evidence type="ECO:0000256" key="1">
    <source>
        <dbReference type="PROSITE-ProRule" id="PRU00047"/>
    </source>
</evidence>
<dbReference type="SMART" id="SM00343">
    <property type="entry name" value="ZnF_C2HC"/>
    <property type="match status" value="2"/>
</dbReference>
<dbReference type="OrthoDB" id="427960at2759"/>
<dbReference type="GO" id="GO:0003676">
    <property type="term" value="F:nucleic acid binding"/>
    <property type="evidence" value="ECO:0007669"/>
    <property type="project" value="InterPro"/>
</dbReference>
<keyword evidence="5" id="KW-1185">Reference proteome</keyword>
<organism evidence="4 5">
    <name type="scientific">Carex littledalei</name>
    <dbReference type="NCBI Taxonomy" id="544730"/>
    <lineage>
        <taxon>Eukaryota</taxon>
        <taxon>Viridiplantae</taxon>
        <taxon>Streptophyta</taxon>
        <taxon>Embryophyta</taxon>
        <taxon>Tracheophyta</taxon>
        <taxon>Spermatophyta</taxon>
        <taxon>Magnoliopsida</taxon>
        <taxon>Liliopsida</taxon>
        <taxon>Poales</taxon>
        <taxon>Cyperaceae</taxon>
        <taxon>Cyperoideae</taxon>
        <taxon>Cariceae</taxon>
        <taxon>Carex</taxon>
        <taxon>Carex subgen. Euthyceras</taxon>
    </lineage>
</organism>
<evidence type="ECO:0000313" key="4">
    <source>
        <dbReference type="EMBL" id="KAF3336494.1"/>
    </source>
</evidence>
<gene>
    <name evidence="4" type="ORF">FCM35_KLT19080</name>
</gene>
<dbReference type="SUPFAM" id="SSF57756">
    <property type="entry name" value="Retrovirus zinc finger-like domains"/>
    <property type="match status" value="1"/>
</dbReference>
<name>A0A833VXC8_9POAL</name>
<accession>A0A833VXC8</accession>
<feature type="compositionally biased region" description="Polar residues" evidence="2">
    <location>
        <begin position="500"/>
        <end position="509"/>
    </location>
</feature>
<sequence>MDGQDVTLKIPVPFQAGLATILDSSDQLLIGEIPVLRLVLQEEASHKSTLDIKRPQDTLAEGSSLQLKRDVQTSNDINESFNGTREIIFNLNGTRKDQNNEGWTQVKGRKSKESRFTQRKQSLLHIHAYKLRQQRKCFKCLLTGHIQAVCKNPRRCLFCNESGHIIRDCPSRHKGIPNASRQVHHAYKRKPPILPKYPPPGNTNPSGTSNLNKKESVLKPQHRNMAVPRDWLTVPMNEPVPLWQERPASLDVYIAPRAELSPANLFLERSAFIFAGPGASDPYLNRRIATVMGRHFRCDPSDFYIHLVDEDYGDRLLIFPNELMAQAAINRATFYVGNNIEITLHPYSPDLQLAFSPLGGRARIRLYGLPLQHWNRFDMCTLVSGFEYPLRIAPYFNNGNYEYLTMLVACKKASKIPFNLKLRVKPHKKKVRVEIDGWLANQGPPPPPNGGNNTGGPRGRSPHREGRARYRQSQGSMSPVNYDRRNRGAQRSPRAERMHSSSGSNRTTVQDQWLTTLRYQLEAAGAPIGESCKKYNFDKERALEENAILTKQVPDMAGFKEAAFFSEFMHYLVKEGIFSGKAEENGTNHNVTIVELDSGEDKGAGAVNNLDKGKGLAIAFEGAKQITNEQVWEGMLATDKGQSSGLSIIQEEMEYEDVMEATIEADKEEMEQELLQDAPPETTNPATGSVRRSARLRGKYPNGVRFDSGKRNYKKKSNKAKQARLEYLQSLNPLDKDQAQLVVKLAGVEIQGNIEEEVAKVAMN</sequence>
<keyword evidence="1" id="KW-0862">Zinc</keyword>
<feature type="domain" description="CCHC-type" evidence="3">
    <location>
        <begin position="154"/>
        <end position="171"/>
    </location>
</feature>